<dbReference type="STRING" id="158441.A0A226E773"/>
<dbReference type="Gene3D" id="1.10.630.10">
    <property type="entry name" value="Cytochrome P450"/>
    <property type="match status" value="1"/>
</dbReference>
<keyword evidence="6 8" id="KW-0408">Iron</keyword>
<organism evidence="11 12">
    <name type="scientific">Folsomia candida</name>
    <name type="common">Springtail</name>
    <dbReference type="NCBI Taxonomy" id="158441"/>
    <lineage>
        <taxon>Eukaryota</taxon>
        <taxon>Metazoa</taxon>
        <taxon>Ecdysozoa</taxon>
        <taxon>Arthropoda</taxon>
        <taxon>Hexapoda</taxon>
        <taxon>Collembola</taxon>
        <taxon>Entomobryomorpha</taxon>
        <taxon>Isotomoidea</taxon>
        <taxon>Isotomidae</taxon>
        <taxon>Proisotominae</taxon>
        <taxon>Folsomia</taxon>
    </lineage>
</organism>
<keyword evidence="5" id="KW-0560">Oxidoreductase</keyword>
<reference evidence="11 12" key="1">
    <citation type="submission" date="2015-12" db="EMBL/GenBank/DDBJ databases">
        <title>The genome of Folsomia candida.</title>
        <authorList>
            <person name="Faddeeva A."/>
            <person name="Derks M.F."/>
            <person name="Anvar Y."/>
            <person name="Smit S."/>
            <person name="Van Straalen N."/>
            <person name="Roelofs D."/>
        </authorList>
    </citation>
    <scope>NUCLEOTIDE SEQUENCE [LARGE SCALE GENOMIC DNA]</scope>
    <source>
        <strain evidence="11 12">VU population</strain>
        <tissue evidence="11">Whole body</tissue>
    </source>
</reference>
<feature type="transmembrane region" description="Helical" evidence="10">
    <location>
        <begin position="741"/>
        <end position="760"/>
    </location>
</feature>
<dbReference type="PRINTS" id="PR00463">
    <property type="entry name" value="EP450I"/>
</dbReference>
<dbReference type="InterPro" id="IPR002401">
    <property type="entry name" value="Cyt_P450_E_grp-I"/>
</dbReference>
<dbReference type="Pfam" id="PF00067">
    <property type="entry name" value="p450"/>
    <property type="match status" value="1"/>
</dbReference>
<evidence type="ECO:0000256" key="3">
    <source>
        <dbReference type="ARBA" id="ARBA00022617"/>
    </source>
</evidence>
<keyword evidence="10" id="KW-0812">Transmembrane</keyword>
<feature type="transmembrane region" description="Helical" evidence="10">
    <location>
        <begin position="772"/>
        <end position="799"/>
    </location>
</feature>
<evidence type="ECO:0000256" key="1">
    <source>
        <dbReference type="ARBA" id="ARBA00001971"/>
    </source>
</evidence>
<dbReference type="PRINTS" id="PR00385">
    <property type="entry name" value="P450"/>
</dbReference>
<evidence type="ECO:0000256" key="9">
    <source>
        <dbReference type="SAM" id="MobiDB-lite"/>
    </source>
</evidence>
<dbReference type="AlphaFoldDB" id="A0A226E773"/>
<name>A0A226E773_FOLCA</name>
<comment type="similarity">
    <text evidence="2">Belongs to the cytochrome P450 family.</text>
</comment>
<keyword evidence="7" id="KW-0503">Monooxygenase</keyword>
<sequence length="897" mass="102286">MVSGTAIALAAILAGLVYFIYLRKPRWNNAPPGPRGLPLIGNMFQMDKFQHVTYCKWAKEFGPMIIVSDCKMVKEMFSDSSFSGRMDFTPFDLIQDGKLHGILNTDGEHWEELRRFTLRQLRDFGFGKGTMEDSIMLEVNELIDLLIEQGEKPVDNVKQRVVLAVINSLWAICTGIRHKQDDKELLGINEKVNKAYDAIVEGGSAVMFMTWLIYAFPRWTGYDKIKAALSDMADYLRKPVMDHKKTRQDEFERDFTDAFLKEIAKTTDPNSAFMGKLGEDNLVSTLGDLYLAGTDTIATTLSWMILYLSKFPQIQKKFQQEIESVTGNTRKITVSDRPNMPYTQALIAETLRFSSIVPQGVQHRVLKDQTYQGFLIPKDTVITANLYYIHFNPKIWRDPENFRPDRFLSPDGKSFKRHDSLIPFSTGRRQCLGESLARDSIFLFSTNIAQRFNLEFDKNGPENGFESKLSFLLKPKPFNFDRVPPWHSPVQHVSLSRSASGSPSIWVAGVPGPVKCVLRPLRHQRQAEPSGEDGSRRTLCTGGSTPWRTPPGETFECYIGVVSMWGWSTEEWVCAVLVGAAGVGLRGSHDLVMCCGGRGRTLMGHWLVCGPWTLRSSPEPVVSPPARRLLIWMSPFFPILFVLHTFYCFLRLMWVWKTGLWGSNEDQNFEIIRIYLLIYFTFLPLSFAAMGFVLAKRFRTLIPIMNRLKALKKVGDEIRPSSSPTIASPPNYKLLTQAMKFFIWLSKYPLHVIFMTTVFFRVDPLDLPISSAISMVSLSFILSNIVSFLLRASLIIIFINELLKSVNAFFILGLLVVCSASEVLHSLNGLTYKSLMRLIWNERNLQAREIRLYRQLSIWMGFTNENFCYFAVPPLLFFGVSFIILGLYGTVRMRDRT</sequence>
<dbReference type="InterPro" id="IPR036396">
    <property type="entry name" value="Cyt_P450_sf"/>
</dbReference>
<feature type="transmembrane region" description="Helical" evidence="10">
    <location>
        <begin position="629"/>
        <end position="654"/>
    </location>
</feature>
<evidence type="ECO:0000256" key="2">
    <source>
        <dbReference type="ARBA" id="ARBA00010617"/>
    </source>
</evidence>
<dbReference type="GO" id="GO:0020037">
    <property type="term" value="F:heme binding"/>
    <property type="evidence" value="ECO:0007669"/>
    <property type="project" value="InterPro"/>
</dbReference>
<dbReference type="GO" id="GO:0016712">
    <property type="term" value="F:oxidoreductase activity, acting on paired donors, with incorporation or reduction of molecular oxygen, reduced flavin or flavoprotein as one donor, and incorporation of one atom of oxygen"/>
    <property type="evidence" value="ECO:0007669"/>
    <property type="project" value="TreeGrafter"/>
</dbReference>
<comment type="caution">
    <text evidence="11">The sequence shown here is derived from an EMBL/GenBank/DDBJ whole genome shotgun (WGS) entry which is preliminary data.</text>
</comment>
<keyword evidence="10" id="KW-1133">Transmembrane helix</keyword>
<keyword evidence="10" id="KW-0472">Membrane</keyword>
<dbReference type="GO" id="GO:0005737">
    <property type="term" value="C:cytoplasm"/>
    <property type="evidence" value="ECO:0007669"/>
    <property type="project" value="TreeGrafter"/>
</dbReference>
<evidence type="ECO:0000313" key="12">
    <source>
        <dbReference type="Proteomes" id="UP000198287"/>
    </source>
</evidence>
<dbReference type="InterPro" id="IPR050182">
    <property type="entry name" value="Cytochrome_P450_fam2"/>
</dbReference>
<feature type="region of interest" description="Disordered" evidence="9">
    <location>
        <begin position="524"/>
        <end position="545"/>
    </location>
</feature>
<feature type="binding site" description="axial binding residue" evidence="8">
    <location>
        <position position="431"/>
    </location>
    <ligand>
        <name>heme</name>
        <dbReference type="ChEBI" id="CHEBI:30413"/>
    </ligand>
    <ligandPart>
        <name>Fe</name>
        <dbReference type="ChEBI" id="CHEBI:18248"/>
    </ligandPart>
</feature>
<evidence type="ECO:0000256" key="6">
    <source>
        <dbReference type="ARBA" id="ARBA00023004"/>
    </source>
</evidence>
<dbReference type="OrthoDB" id="1055148at2759"/>
<evidence type="ECO:0000256" key="10">
    <source>
        <dbReference type="SAM" id="Phobius"/>
    </source>
</evidence>
<dbReference type="PANTHER" id="PTHR24300">
    <property type="entry name" value="CYTOCHROME P450 508A4-RELATED"/>
    <property type="match status" value="1"/>
</dbReference>
<evidence type="ECO:0000256" key="8">
    <source>
        <dbReference type="PIRSR" id="PIRSR602401-1"/>
    </source>
</evidence>
<evidence type="ECO:0000256" key="7">
    <source>
        <dbReference type="ARBA" id="ARBA00023033"/>
    </source>
</evidence>
<proteinExistence type="inferred from homology"/>
<dbReference type="InterPro" id="IPR001128">
    <property type="entry name" value="Cyt_P450"/>
</dbReference>
<dbReference type="InterPro" id="IPR017972">
    <property type="entry name" value="Cyt_P450_CS"/>
</dbReference>
<dbReference type="PANTHER" id="PTHR24300:SF376">
    <property type="entry name" value="CYTOCHROME P450 15A1"/>
    <property type="match status" value="1"/>
</dbReference>
<accession>A0A226E773</accession>
<dbReference type="PROSITE" id="PS00086">
    <property type="entry name" value="CYTOCHROME_P450"/>
    <property type="match status" value="1"/>
</dbReference>
<keyword evidence="3 8" id="KW-0349">Heme</keyword>
<evidence type="ECO:0000256" key="5">
    <source>
        <dbReference type="ARBA" id="ARBA00023002"/>
    </source>
</evidence>
<protein>
    <submittedName>
        <fullName evidence="11">Cytochrome P450 2J5</fullName>
    </submittedName>
</protein>
<dbReference type="FunFam" id="1.10.630.10:FF:000036">
    <property type="entry name" value="CYtochrome P450 family"/>
    <property type="match status" value="1"/>
</dbReference>
<feature type="transmembrane region" description="Helical" evidence="10">
    <location>
        <begin position="806"/>
        <end position="827"/>
    </location>
</feature>
<dbReference type="EMBL" id="LNIX01000005">
    <property type="protein sequence ID" value="OXA53453.1"/>
    <property type="molecule type" value="Genomic_DNA"/>
</dbReference>
<feature type="transmembrane region" description="Helical" evidence="10">
    <location>
        <begin position="674"/>
        <end position="695"/>
    </location>
</feature>
<dbReference type="GO" id="GO:0005506">
    <property type="term" value="F:iron ion binding"/>
    <property type="evidence" value="ECO:0007669"/>
    <property type="project" value="InterPro"/>
</dbReference>
<dbReference type="GO" id="GO:0008395">
    <property type="term" value="F:steroid hydroxylase activity"/>
    <property type="evidence" value="ECO:0007669"/>
    <property type="project" value="TreeGrafter"/>
</dbReference>
<keyword evidence="12" id="KW-1185">Reference proteome</keyword>
<evidence type="ECO:0000256" key="4">
    <source>
        <dbReference type="ARBA" id="ARBA00022723"/>
    </source>
</evidence>
<keyword evidence="4 8" id="KW-0479">Metal-binding</keyword>
<evidence type="ECO:0000313" key="11">
    <source>
        <dbReference type="EMBL" id="OXA53453.1"/>
    </source>
</evidence>
<feature type="transmembrane region" description="Helical" evidence="10">
    <location>
        <begin position="6"/>
        <end position="22"/>
    </location>
</feature>
<feature type="transmembrane region" description="Helical" evidence="10">
    <location>
        <begin position="869"/>
        <end position="891"/>
    </location>
</feature>
<dbReference type="SUPFAM" id="SSF48264">
    <property type="entry name" value="Cytochrome P450"/>
    <property type="match status" value="1"/>
</dbReference>
<gene>
    <name evidence="11" type="ORF">Fcan01_10249</name>
</gene>
<dbReference type="GO" id="GO:0006805">
    <property type="term" value="P:xenobiotic metabolic process"/>
    <property type="evidence" value="ECO:0007669"/>
    <property type="project" value="TreeGrafter"/>
</dbReference>
<dbReference type="GO" id="GO:0006082">
    <property type="term" value="P:organic acid metabolic process"/>
    <property type="evidence" value="ECO:0007669"/>
    <property type="project" value="TreeGrafter"/>
</dbReference>
<dbReference type="Proteomes" id="UP000198287">
    <property type="component" value="Unassembled WGS sequence"/>
</dbReference>
<comment type="cofactor">
    <cofactor evidence="1 8">
        <name>heme</name>
        <dbReference type="ChEBI" id="CHEBI:30413"/>
    </cofactor>
</comment>